<keyword evidence="2" id="KW-1185">Reference proteome</keyword>
<sequence length="110" mass="11764">MGRGRCGWRYEAIELSDACDNRRLPDNAIRSAAICPPPRTTTSPAASCRPTAKSPCYVWPMRKKVVRPITGKAARGEFACAGLIHTLGRAVEGVVKADAALAERAGLKQA</sequence>
<accession>A0A916TWW0</accession>
<dbReference type="EMBL" id="BMGG01000001">
    <property type="protein sequence ID" value="GGC47899.1"/>
    <property type="molecule type" value="Genomic_DNA"/>
</dbReference>
<organism evidence="1 2">
    <name type="scientific">Chelatococcus reniformis</name>
    <dbReference type="NCBI Taxonomy" id="1494448"/>
    <lineage>
        <taxon>Bacteria</taxon>
        <taxon>Pseudomonadati</taxon>
        <taxon>Pseudomonadota</taxon>
        <taxon>Alphaproteobacteria</taxon>
        <taxon>Hyphomicrobiales</taxon>
        <taxon>Chelatococcaceae</taxon>
        <taxon>Chelatococcus</taxon>
    </lineage>
</organism>
<gene>
    <name evidence="1" type="ORF">GCM10010994_03820</name>
</gene>
<name>A0A916TWW0_9HYPH</name>
<reference evidence="1" key="1">
    <citation type="journal article" date="2014" name="Int. J. Syst. Evol. Microbiol.">
        <title>Complete genome sequence of Corynebacterium casei LMG S-19264T (=DSM 44701T), isolated from a smear-ripened cheese.</title>
        <authorList>
            <consortium name="US DOE Joint Genome Institute (JGI-PGF)"/>
            <person name="Walter F."/>
            <person name="Albersmeier A."/>
            <person name="Kalinowski J."/>
            <person name="Ruckert C."/>
        </authorList>
    </citation>
    <scope>NUCLEOTIDE SEQUENCE</scope>
    <source>
        <strain evidence="1">CGMCC 1.12919</strain>
    </source>
</reference>
<comment type="caution">
    <text evidence="1">The sequence shown here is derived from an EMBL/GenBank/DDBJ whole genome shotgun (WGS) entry which is preliminary data.</text>
</comment>
<proteinExistence type="predicted"/>
<dbReference type="AlphaFoldDB" id="A0A916TWW0"/>
<dbReference type="Proteomes" id="UP000637002">
    <property type="component" value="Unassembled WGS sequence"/>
</dbReference>
<evidence type="ECO:0000313" key="2">
    <source>
        <dbReference type="Proteomes" id="UP000637002"/>
    </source>
</evidence>
<evidence type="ECO:0000313" key="1">
    <source>
        <dbReference type="EMBL" id="GGC47899.1"/>
    </source>
</evidence>
<reference evidence="1" key="2">
    <citation type="submission" date="2020-09" db="EMBL/GenBank/DDBJ databases">
        <authorList>
            <person name="Sun Q."/>
            <person name="Zhou Y."/>
        </authorList>
    </citation>
    <scope>NUCLEOTIDE SEQUENCE</scope>
    <source>
        <strain evidence="1">CGMCC 1.12919</strain>
    </source>
</reference>
<protein>
    <submittedName>
        <fullName evidence="1">Uncharacterized protein</fullName>
    </submittedName>
</protein>